<evidence type="ECO:0000256" key="6">
    <source>
        <dbReference type="ARBA" id="ARBA00023136"/>
    </source>
</evidence>
<dbReference type="InterPro" id="IPR011701">
    <property type="entry name" value="MFS"/>
</dbReference>
<keyword evidence="10" id="KW-1185">Reference proteome</keyword>
<evidence type="ECO:0000313" key="9">
    <source>
        <dbReference type="EMBL" id="KAB1633793.1"/>
    </source>
</evidence>
<evidence type="ECO:0000256" key="4">
    <source>
        <dbReference type="ARBA" id="ARBA00022692"/>
    </source>
</evidence>
<dbReference type="GO" id="GO:0005886">
    <property type="term" value="C:plasma membrane"/>
    <property type="evidence" value="ECO:0007669"/>
    <property type="project" value="UniProtKB-SubCell"/>
</dbReference>
<dbReference type="Gene3D" id="1.20.1250.20">
    <property type="entry name" value="MFS general substrate transporter like domains"/>
    <property type="match status" value="2"/>
</dbReference>
<feature type="transmembrane region" description="Helical" evidence="7">
    <location>
        <begin position="283"/>
        <end position="303"/>
    </location>
</feature>
<feature type="transmembrane region" description="Helical" evidence="7">
    <location>
        <begin position="250"/>
        <end position="277"/>
    </location>
</feature>
<evidence type="ECO:0000313" key="10">
    <source>
        <dbReference type="Proteomes" id="UP000481339"/>
    </source>
</evidence>
<dbReference type="PANTHER" id="PTHR43045">
    <property type="entry name" value="SHIKIMATE TRANSPORTER"/>
    <property type="match status" value="1"/>
</dbReference>
<feature type="transmembrane region" description="Helical" evidence="7">
    <location>
        <begin position="161"/>
        <end position="184"/>
    </location>
</feature>
<sequence length="448" mass="48105">MVQQVVDAKTSQPGQGRERRLVAAAAFIGTTVEYYDFYLYATASALVFKTEFFPKETDALTALIVSFATYGVGFVARPLGGVVAGHFGDRTGRKRVLVWSLLVMGAATALIGVLPTYEHMGFTALVGLVTLRLVQGIASGAEWGGSALLTVEHAPRGLRGLFGSFTQTGSAAGMLLSTGVFTVVQGMLGTEAFLAWGWRIPFLLSIVLVIIGLVVRVRVHDAPEFLLVQEEHRVHRLPVRDVLRRHPRGVLITAGLRLAQPAIFSIMTAFALSYLVLRRGDSSAGLTSVLIVSALSLLTTPLWGWASDRLGRRPIAVCASIAIGVLIWPYFGFLDRGPLALLPLVTVIGMNVLHDAIYGPQAAWFAEQFPAELRYSGISLGYQVGSILSVGLTPLLASWFIHLTGGDPWPVCALVSGYAVVSLIAALLARDPVESELRARRQDGLVSA</sequence>
<name>A0A7C8FM69_9MICO</name>
<dbReference type="InterPro" id="IPR020846">
    <property type="entry name" value="MFS_dom"/>
</dbReference>
<dbReference type="EMBL" id="WBKA01000001">
    <property type="protein sequence ID" value="KAB1633793.1"/>
    <property type="molecule type" value="Genomic_DNA"/>
</dbReference>
<dbReference type="CDD" id="cd17369">
    <property type="entry name" value="MFS_ShiA_like"/>
    <property type="match status" value="1"/>
</dbReference>
<feature type="transmembrane region" description="Helical" evidence="7">
    <location>
        <begin position="339"/>
        <end position="359"/>
    </location>
</feature>
<dbReference type="PROSITE" id="PS00217">
    <property type="entry name" value="SUGAR_TRANSPORT_2"/>
    <property type="match status" value="1"/>
</dbReference>
<dbReference type="PROSITE" id="PS50850">
    <property type="entry name" value="MFS"/>
    <property type="match status" value="1"/>
</dbReference>
<dbReference type="PANTHER" id="PTHR43045:SF1">
    <property type="entry name" value="SHIKIMATE TRANSPORTER"/>
    <property type="match status" value="1"/>
</dbReference>
<evidence type="ECO:0000256" key="7">
    <source>
        <dbReference type="SAM" id="Phobius"/>
    </source>
</evidence>
<protein>
    <submittedName>
        <fullName evidence="9">MHS family MFS transporter</fullName>
    </submittedName>
</protein>
<evidence type="ECO:0000256" key="5">
    <source>
        <dbReference type="ARBA" id="ARBA00022989"/>
    </source>
</evidence>
<evidence type="ECO:0000256" key="3">
    <source>
        <dbReference type="ARBA" id="ARBA00022475"/>
    </source>
</evidence>
<proteinExistence type="predicted"/>
<feature type="transmembrane region" description="Helical" evidence="7">
    <location>
        <begin position="315"/>
        <end position="333"/>
    </location>
</feature>
<evidence type="ECO:0000259" key="8">
    <source>
        <dbReference type="PROSITE" id="PS50850"/>
    </source>
</evidence>
<feature type="transmembrane region" description="Helical" evidence="7">
    <location>
        <begin position="21"/>
        <end position="40"/>
    </location>
</feature>
<feature type="transmembrane region" description="Helical" evidence="7">
    <location>
        <begin position="380"/>
        <end position="402"/>
    </location>
</feature>
<dbReference type="GO" id="GO:0022857">
    <property type="term" value="F:transmembrane transporter activity"/>
    <property type="evidence" value="ECO:0007669"/>
    <property type="project" value="InterPro"/>
</dbReference>
<feature type="transmembrane region" description="Helical" evidence="7">
    <location>
        <begin position="60"/>
        <end position="84"/>
    </location>
</feature>
<keyword evidence="4 7" id="KW-0812">Transmembrane</keyword>
<dbReference type="AlphaFoldDB" id="A0A7C8FM69"/>
<dbReference type="SUPFAM" id="SSF103473">
    <property type="entry name" value="MFS general substrate transporter"/>
    <property type="match status" value="1"/>
</dbReference>
<dbReference type="OrthoDB" id="8953821at2"/>
<dbReference type="Pfam" id="PF07690">
    <property type="entry name" value="MFS_1"/>
    <property type="match status" value="1"/>
</dbReference>
<gene>
    <name evidence="9" type="ORF">F8O02_02440</name>
</gene>
<evidence type="ECO:0000256" key="1">
    <source>
        <dbReference type="ARBA" id="ARBA00004651"/>
    </source>
</evidence>
<evidence type="ECO:0000256" key="2">
    <source>
        <dbReference type="ARBA" id="ARBA00022448"/>
    </source>
</evidence>
<comment type="subcellular location">
    <subcellularLocation>
        <location evidence="1">Cell membrane</location>
        <topology evidence="1">Multi-pass membrane protein</topology>
    </subcellularLocation>
</comment>
<dbReference type="InterPro" id="IPR005829">
    <property type="entry name" value="Sugar_transporter_CS"/>
</dbReference>
<dbReference type="Proteomes" id="UP000481339">
    <property type="component" value="Unassembled WGS sequence"/>
</dbReference>
<feature type="transmembrane region" description="Helical" evidence="7">
    <location>
        <begin position="196"/>
        <end position="215"/>
    </location>
</feature>
<feature type="transmembrane region" description="Helical" evidence="7">
    <location>
        <begin position="96"/>
        <end position="114"/>
    </location>
</feature>
<reference evidence="9 10" key="1">
    <citation type="submission" date="2019-09" db="EMBL/GenBank/DDBJ databases">
        <title>Phylogeny of genus Pseudoclavibacter and closely related genus.</title>
        <authorList>
            <person name="Li Y."/>
        </authorList>
    </citation>
    <scope>NUCLEOTIDE SEQUENCE [LARGE SCALE GENOMIC DNA]</scope>
    <source>
        <strain evidence="9 10">JCM 16921</strain>
    </source>
</reference>
<keyword evidence="3" id="KW-1003">Cell membrane</keyword>
<keyword evidence="5 7" id="KW-1133">Transmembrane helix</keyword>
<organism evidence="9 10">
    <name type="scientific">Pseudoclavibacter caeni</name>
    <dbReference type="NCBI Taxonomy" id="908846"/>
    <lineage>
        <taxon>Bacteria</taxon>
        <taxon>Bacillati</taxon>
        <taxon>Actinomycetota</taxon>
        <taxon>Actinomycetes</taxon>
        <taxon>Micrococcales</taxon>
        <taxon>Microbacteriaceae</taxon>
        <taxon>Pseudoclavibacter</taxon>
    </lineage>
</organism>
<feature type="domain" description="Major facilitator superfamily (MFS) profile" evidence="8">
    <location>
        <begin position="22"/>
        <end position="434"/>
    </location>
</feature>
<keyword evidence="2" id="KW-0813">Transport</keyword>
<dbReference type="RefSeq" id="WP_158035630.1">
    <property type="nucleotide sequence ID" value="NZ_BAAAZV010000013.1"/>
</dbReference>
<keyword evidence="6 7" id="KW-0472">Membrane</keyword>
<dbReference type="InterPro" id="IPR036259">
    <property type="entry name" value="MFS_trans_sf"/>
</dbReference>
<comment type="caution">
    <text evidence="9">The sequence shown here is derived from an EMBL/GenBank/DDBJ whole genome shotgun (WGS) entry which is preliminary data.</text>
</comment>
<accession>A0A7C8FM69</accession>
<feature type="transmembrane region" description="Helical" evidence="7">
    <location>
        <begin position="408"/>
        <end position="429"/>
    </location>
</feature>